<feature type="compositionally biased region" description="Low complexity" evidence="1">
    <location>
        <begin position="121"/>
        <end position="138"/>
    </location>
</feature>
<evidence type="ECO:0000313" key="2">
    <source>
        <dbReference type="EMBL" id="TFF21684.1"/>
    </source>
</evidence>
<evidence type="ECO:0000313" key="3">
    <source>
        <dbReference type="Proteomes" id="UP000298179"/>
    </source>
</evidence>
<sequence length="138" mass="13839">MRALRLFLGDRFQAAAFVVLLAQVMLLQSVVAGERCLAMAFGEGTTVLCSGRTILIDAADPGAELPAKAPGHCPDCPSATPCGGSSGLAAAIPVSGAAMPAAPAPAIAIEHPRPGQAPLSRALPPGLLRQRGPPALTV</sequence>
<organism evidence="2 3">
    <name type="scientific">Jiella endophytica</name>
    <dbReference type="NCBI Taxonomy" id="2558362"/>
    <lineage>
        <taxon>Bacteria</taxon>
        <taxon>Pseudomonadati</taxon>
        <taxon>Pseudomonadota</taxon>
        <taxon>Alphaproteobacteria</taxon>
        <taxon>Hyphomicrobiales</taxon>
        <taxon>Aurantimonadaceae</taxon>
        <taxon>Jiella</taxon>
    </lineage>
</organism>
<dbReference type="Proteomes" id="UP000298179">
    <property type="component" value="Unassembled WGS sequence"/>
</dbReference>
<reference evidence="2 3" key="1">
    <citation type="submission" date="2019-03" db="EMBL/GenBank/DDBJ databases">
        <title>Jiella endophytica sp. nov., a novel endophytic bacterium isolated from root of Ficus microcarpa Linn. f.</title>
        <authorList>
            <person name="Tuo L."/>
        </authorList>
    </citation>
    <scope>NUCLEOTIDE SEQUENCE [LARGE SCALE GENOMIC DNA]</scope>
    <source>
        <strain evidence="2 3">CBS5Q-3</strain>
    </source>
</reference>
<comment type="caution">
    <text evidence="2">The sequence shown here is derived from an EMBL/GenBank/DDBJ whole genome shotgun (WGS) entry which is preliminary data.</text>
</comment>
<evidence type="ECO:0000256" key="1">
    <source>
        <dbReference type="SAM" id="MobiDB-lite"/>
    </source>
</evidence>
<dbReference type="RefSeq" id="WP_134762567.1">
    <property type="nucleotide sequence ID" value="NZ_SOZD01000004.1"/>
</dbReference>
<protein>
    <recommendedName>
        <fullName evidence="4">DUF2946 domain-containing protein</fullName>
    </recommendedName>
</protein>
<evidence type="ECO:0008006" key="4">
    <source>
        <dbReference type="Google" id="ProtNLM"/>
    </source>
</evidence>
<accession>A0A4Y8RI65</accession>
<gene>
    <name evidence="2" type="ORF">E3C22_13405</name>
</gene>
<keyword evidence="3" id="KW-1185">Reference proteome</keyword>
<dbReference type="EMBL" id="SOZD01000004">
    <property type="protein sequence ID" value="TFF21684.1"/>
    <property type="molecule type" value="Genomic_DNA"/>
</dbReference>
<name>A0A4Y8RI65_9HYPH</name>
<feature type="region of interest" description="Disordered" evidence="1">
    <location>
        <begin position="111"/>
        <end position="138"/>
    </location>
</feature>
<proteinExistence type="predicted"/>
<dbReference type="AlphaFoldDB" id="A0A4Y8RI65"/>